<reference evidence="2" key="1">
    <citation type="submission" date="2016-12" db="EMBL/GenBank/DDBJ databases">
        <title>The genomes of Aspergillus section Nigri reveals drivers in fungal speciation.</title>
        <authorList>
            <consortium name="DOE Joint Genome Institute"/>
            <person name="Vesth T.C."/>
            <person name="Nybo J."/>
            <person name="Theobald S."/>
            <person name="Brandl J."/>
            <person name="Frisvad J.C."/>
            <person name="Nielsen K.F."/>
            <person name="Lyhne E.K."/>
            <person name="Kogle M.E."/>
            <person name="Kuo A."/>
            <person name="Riley R."/>
            <person name="Clum A."/>
            <person name="Nolan M."/>
            <person name="Lipzen A."/>
            <person name="Salamov A."/>
            <person name="Henrissat B."/>
            <person name="Wiebenga A."/>
            <person name="De vries R.P."/>
            <person name="Grigoriev I.V."/>
            <person name="Mortensen U.H."/>
            <person name="Andersen M.R."/>
            <person name="Baker S.E."/>
        </authorList>
    </citation>
    <scope>NUCLEOTIDE SEQUENCE</scope>
    <source>
        <strain evidence="2">CBS 122712</strain>
    </source>
</reference>
<evidence type="ECO:0000313" key="3">
    <source>
        <dbReference type="Proteomes" id="UP000246171"/>
    </source>
</evidence>
<organism evidence="2 3">
    <name type="scientific">Aspergillus eucalypticola (strain CBS 122712 / IBT 29274)</name>
    <dbReference type="NCBI Taxonomy" id="1448314"/>
    <lineage>
        <taxon>Eukaryota</taxon>
        <taxon>Fungi</taxon>
        <taxon>Dikarya</taxon>
        <taxon>Ascomycota</taxon>
        <taxon>Pezizomycotina</taxon>
        <taxon>Eurotiomycetes</taxon>
        <taxon>Eurotiomycetidae</taxon>
        <taxon>Eurotiales</taxon>
        <taxon>Aspergillaceae</taxon>
        <taxon>Aspergillus</taxon>
        <taxon>Aspergillus subgen. Circumdati</taxon>
    </lineage>
</organism>
<keyword evidence="3" id="KW-1185">Reference proteome</keyword>
<dbReference type="Proteomes" id="UP000246171">
    <property type="component" value="Unassembled WGS sequence"/>
</dbReference>
<proteinExistence type="predicted"/>
<accession>A0A317UVE8</accession>
<dbReference type="AlphaFoldDB" id="A0A317UVE8"/>
<feature type="transmembrane region" description="Helical" evidence="1">
    <location>
        <begin position="54"/>
        <end position="76"/>
    </location>
</feature>
<dbReference type="EMBL" id="MSFU01000027">
    <property type="protein sequence ID" value="PWY65431.1"/>
    <property type="molecule type" value="Genomic_DNA"/>
</dbReference>
<protein>
    <submittedName>
        <fullName evidence="2">Uncharacterized protein</fullName>
    </submittedName>
</protein>
<gene>
    <name evidence="2" type="ORF">BO83DRAFT_119327</name>
</gene>
<dbReference type="VEuPathDB" id="FungiDB:BO83DRAFT_119327"/>
<keyword evidence="1" id="KW-0472">Membrane</keyword>
<sequence length="84" mass="9763">MDAESLTLLQRNAVWLSKQAQKYSDHCLYTAIFDYSAIFLFSFLWQTMKPVHGFYFDECGCTSGMTFCCLLFAFVVRAWKGYEA</sequence>
<feature type="transmembrane region" description="Helical" evidence="1">
    <location>
        <begin position="27"/>
        <end position="48"/>
    </location>
</feature>
<comment type="caution">
    <text evidence="2">The sequence shown here is derived from an EMBL/GenBank/DDBJ whole genome shotgun (WGS) entry which is preliminary data.</text>
</comment>
<keyword evidence="1" id="KW-1133">Transmembrane helix</keyword>
<name>A0A317UVE8_ASPEC</name>
<dbReference type="OrthoDB" id="2896980at2759"/>
<dbReference type="GeneID" id="37047964"/>
<evidence type="ECO:0000313" key="2">
    <source>
        <dbReference type="EMBL" id="PWY65431.1"/>
    </source>
</evidence>
<keyword evidence="1" id="KW-0812">Transmembrane</keyword>
<evidence type="ECO:0000256" key="1">
    <source>
        <dbReference type="SAM" id="Phobius"/>
    </source>
</evidence>
<dbReference type="RefSeq" id="XP_025384486.1">
    <property type="nucleotide sequence ID" value="XM_025526002.1"/>
</dbReference>